<dbReference type="PROSITE" id="PS51752">
    <property type="entry name" value="JACALIN_LECTIN"/>
    <property type="match status" value="1"/>
</dbReference>
<dbReference type="OrthoDB" id="74460at2759"/>
<evidence type="ECO:0000259" key="2">
    <source>
        <dbReference type="PROSITE" id="PS51752"/>
    </source>
</evidence>
<dbReference type="Pfam" id="PF12044">
    <property type="entry name" value="Metallopep"/>
    <property type="match status" value="1"/>
</dbReference>
<dbReference type="Pfam" id="PF01419">
    <property type="entry name" value="Jacalin"/>
    <property type="match status" value="1"/>
</dbReference>
<evidence type="ECO:0000256" key="1">
    <source>
        <dbReference type="SAM" id="MobiDB-lite"/>
    </source>
</evidence>
<evidence type="ECO:0000313" key="4">
    <source>
        <dbReference type="Proteomes" id="UP000800092"/>
    </source>
</evidence>
<feature type="compositionally biased region" description="Low complexity" evidence="1">
    <location>
        <begin position="26"/>
        <end position="57"/>
    </location>
</feature>
<dbReference type="InterPro" id="IPR001229">
    <property type="entry name" value="Jacalin-like_lectin_dom"/>
</dbReference>
<organism evidence="3 4">
    <name type="scientific">Viridothelium virens</name>
    <name type="common">Speckled blister lichen</name>
    <name type="synonym">Trypethelium virens</name>
    <dbReference type="NCBI Taxonomy" id="1048519"/>
    <lineage>
        <taxon>Eukaryota</taxon>
        <taxon>Fungi</taxon>
        <taxon>Dikarya</taxon>
        <taxon>Ascomycota</taxon>
        <taxon>Pezizomycotina</taxon>
        <taxon>Dothideomycetes</taxon>
        <taxon>Dothideomycetes incertae sedis</taxon>
        <taxon>Trypetheliales</taxon>
        <taxon>Trypetheliaceae</taxon>
        <taxon>Viridothelium</taxon>
    </lineage>
</organism>
<dbReference type="EMBL" id="ML991804">
    <property type="protein sequence ID" value="KAF2233753.1"/>
    <property type="molecule type" value="Genomic_DNA"/>
</dbReference>
<dbReference type="SUPFAM" id="SSF51101">
    <property type="entry name" value="Mannose-binding lectins"/>
    <property type="match status" value="1"/>
</dbReference>
<dbReference type="GO" id="GO:0005737">
    <property type="term" value="C:cytoplasm"/>
    <property type="evidence" value="ECO:0007669"/>
    <property type="project" value="TreeGrafter"/>
</dbReference>
<feature type="domain" description="Jacalin-type lectin" evidence="2">
    <location>
        <begin position="623"/>
        <end position="772"/>
    </location>
</feature>
<feature type="region of interest" description="Disordered" evidence="1">
    <location>
        <begin position="1"/>
        <end position="87"/>
    </location>
</feature>
<sequence length="772" mass="85506">MPSFLKDLRRKSITRKPPSADSEKWSASNTSSNGTNKSSSTLNSFLGSSTPPSTLLSERSKSATNLVATNGSPPPVPTRPSVVSSKSNRYSIVGSPVSNGQPRNMAATSPLAPRVVSISDNSWVHQKVFLIYGQIGDVTQPQDGHVIVCHHQDSFPQTSWPVFDSHFKTLVHLQPGPNRLRLDFLPAKAAPPTSSPAHSSWININYLPLNASPPLHLVILLARNSPETYDAVPERVQREGNGLATAIRKYRMSAYLWQAFTGEQMNRNNFGRRCFRFEEEWQQGTLTYRDTETNQMRNEAKIHIIRMEKTLQEIRDLEVAQQYEPAKRKGDLYSWAMDAVRAYFAPRPGQKQYVSCMYLDTHWDSQYKTVRGHAALGGGSDDLQLAVFGSHALQSYPASIEEVVPAFMDCTRTDTNFVANDLNESGSNWEAANIGIGAHLHETGHLLGCPHQESGVMLRDYIKLNRTFVAREAFATRTKSPGQRLCLPKDECTWHRLDTLRFRFHPCFRLPTDPSPNQDGSVQVWTVDVGNVLATASSGIPFIELFAEGDDVCHAWIEYMEPGSSNGPPRQVSLIEGELRSRLPEKSRNKKLKIDIFSAGGGKHTVEDFNQLASKASRVKLPDGRAGFRGGKLGFSQQDGTQAQEILLQSAFQQTKLLRAVRVYSGFCLDGVEFIYEDSTTQLFGKRGGKPGGSEFALDTRRGEILMGFYLRAGVWIDGLQILTSLGRKSEIYGNATGGSGHTLIPPRGYSIAGVYGTCGQWVDGFGMIITR</sequence>
<dbReference type="Proteomes" id="UP000800092">
    <property type="component" value="Unassembled WGS sequence"/>
</dbReference>
<dbReference type="SMART" id="SM00915">
    <property type="entry name" value="Jacalin"/>
    <property type="match status" value="1"/>
</dbReference>
<name>A0A6A6H8C7_VIRVR</name>
<dbReference type="InterPro" id="IPR036404">
    <property type="entry name" value="Jacalin-like_lectin_dom_sf"/>
</dbReference>
<dbReference type="InterPro" id="IPR053002">
    <property type="entry name" value="Metalloproteinase_M10B"/>
</dbReference>
<evidence type="ECO:0000313" key="3">
    <source>
        <dbReference type="EMBL" id="KAF2233753.1"/>
    </source>
</evidence>
<gene>
    <name evidence="3" type="ORF">EV356DRAFT_516119</name>
</gene>
<protein>
    <recommendedName>
        <fullName evidence="2">Jacalin-type lectin domain-containing protein</fullName>
    </recommendedName>
</protein>
<dbReference type="PANTHER" id="PTHR21054">
    <property type="entry name" value="ZINC METALLOPROTEINASE-RELATED"/>
    <property type="match status" value="1"/>
</dbReference>
<reference evidence="3" key="1">
    <citation type="journal article" date="2020" name="Stud. Mycol.">
        <title>101 Dothideomycetes genomes: a test case for predicting lifestyles and emergence of pathogens.</title>
        <authorList>
            <person name="Haridas S."/>
            <person name="Albert R."/>
            <person name="Binder M."/>
            <person name="Bloem J."/>
            <person name="Labutti K."/>
            <person name="Salamov A."/>
            <person name="Andreopoulos B."/>
            <person name="Baker S."/>
            <person name="Barry K."/>
            <person name="Bills G."/>
            <person name="Bluhm B."/>
            <person name="Cannon C."/>
            <person name="Castanera R."/>
            <person name="Culley D."/>
            <person name="Daum C."/>
            <person name="Ezra D."/>
            <person name="Gonzalez J."/>
            <person name="Henrissat B."/>
            <person name="Kuo A."/>
            <person name="Liang C."/>
            <person name="Lipzen A."/>
            <person name="Lutzoni F."/>
            <person name="Magnuson J."/>
            <person name="Mondo S."/>
            <person name="Nolan M."/>
            <person name="Ohm R."/>
            <person name="Pangilinan J."/>
            <person name="Park H.-J."/>
            <person name="Ramirez L."/>
            <person name="Alfaro M."/>
            <person name="Sun H."/>
            <person name="Tritt A."/>
            <person name="Yoshinaga Y."/>
            <person name="Zwiers L.-H."/>
            <person name="Turgeon B."/>
            <person name="Goodwin S."/>
            <person name="Spatafora J."/>
            <person name="Crous P."/>
            <person name="Grigoriev I."/>
        </authorList>
    </citation>
    <scope>NUCLEOTIDE SEQUENCE</scope>
    <source>
        <strain evidence="3">Tuck. ex Michener</strain>
    </source>
</reference>
<accession>A0A6A6H8C7</accession>
<dbReference type="AlphaFoldDB" id="A0A6A6H8C7"/>
<keyword evidence="4" id="KW-1185">Reference proteome</keyword>
<dbReference type="Gene3D" id="2.100.10.30">
    <property type="entry name" value="Jacalin-like lectin domain"/>
    <property type="match status" value="1"/>
</dbReference>
<proteinExistence type="predicted"/>
<dbReference type="InterPro" id="IPR021917">
    <property type="entry name" value="Unchr_Zn-peptidase-like"/>
</dbReference>
<feature type="compositionally biased region" description="Polar residues" evidence="1">
    <location>
        <begin position="62"/>
        <end position="71"/>
    </location>
</feature>
<dbReference type="PANTHER" id="PTHR21054:SF2">
    <property type="entry name" value="MIP04191P"/>
    <property type="match status" value="1"/>
</dbReference>